<accession>A0ABW8UCE0</accession>
<dbReference type="InterPro" id="IPR010360">
    <property type="entry name" value="DUF956"/>
</dbReference>
<organism evidence="1 2">
    <name type="scientific">Loigolactobacillus zhaoyuanensis</name>
    <dbReference type="NCBI Taxonomy" id="2486017"/>
    <lineage>
        <taxon>Bacteria</taxon>
        <taxon>Bacillati</taxon>
        <taxon>Bacillota</taxon>
        <taxon>Bacilli</taxon>
        <taxon>Lactobacillales</taxon>
        <taxon>Lactobacillaceae</taxon>
        <taxon>Loigolactobacillus</taxon>
    </lineage>
</organism>
<gene>
    <name evidence="1" type="ORF">ACEN34_02465</name>
</gene>
<name>A0ABW8UCE0_9LACO</name>
<protein>
    <submittedName>
        <fullName evidence="1">DUF956 family protein</fullName>
    </submittedName>
</protein>
<dbReference type="RefSeq" id="WP_125549007.1">
    <property type="nucleotide sequence ID" value="NZ_JBGQPK010000005.1"/>
</dbReference>
<dbReference type="Pfam" id="PF06115">
    <property type="entry name" value="DUF956"/>
    <property type="match status" value="1"/>
</dbReference>
<sequence length="117" mass="13362">MVESINTQLDLTVTATLFLGTQQYGKIQLGEQGFEFINKQAHRNSVQLPWTEIEQVITEVSGKKVKRYTIQSTRNVRYVFASKDAKAVLRLIRDHIGAEKLTRAPNLKSAIKRIFTK</sequence>
<reference evidence="1 2" key="1">
    <citation type="submission" date="2024-08" db="EMBL/GenBank/DDBJ databases">
        <authorList>
            <person name="Arias E."/>
        </authorList>
    </citation>
    <scope>NUCLEOTIDE SEQUENCE [LARGE SCALE GENOMIC DNA]</scope>
    <source>
        <strain evidence="1 2">FAM 25317</strain>
    </source>
</reference>
<dbReference type="EMBL" id="JBGQPK010000005">
    <property type="protein sequence ID" value="MFL2028475.1"/>
    <property type="molecule type" value="Genomic_DNA"/>
</dbReference>
<evidence type="ECO:0000313" key="1">
    <source>
        <dbReference type="EMBL" id="MFL2028475.1"/>
    </source>
</evidence>
<keyword evidence="2" id="KW-1185">Reference proteome</keyword>
<proteinExistence type="predicted"/>
<dbReference type="Proteomes" id="UP001625389">
    <property type="component" value="Unassembled WGS sequence"/>
</dbReference>
<evidence type="ECO:0000313" key="2">
    <source>
        <dbReference type="Proteomes" id="UP001625389"/>
    </source>
</evidence>
<comment type="caution">
    <text evidence="1">The sequence shown here is derived from an EMBL/GenBank/DDBJ whole genome shotgun (WGS) entry which is preliminary data.</text>
</comment>